<dbReference type="EMBL" id="CP023777">
    <property type="protein sequence ID" value="ATL45733.1"/>
    <property type="molecule type" value="Genomic_DNA"/>
</dbReference>
<proteinExistence type="predicted"/>
<reference evidence="1 2" key="1">
    <citation type="submission" date="2017-10" db="EMBL/GenBank/DDBJ databases">
        <title>Paenichitinophaga pekingensis gen. nov., sp. nov., isolated from activated sludge.</title>
        <authorList>
            <person name="Jin D."/>
            <person name="Kong X."/>
            <person name="Deng Y."/>
            <person name="Bai Z."/>
        </authorList>
    </citation>
    <scope>NUCLEOTIDE SEQUENCE [LARGE SCALE GENOMIC DNA]</scope>
    <source>
        <strain evidence="1 2">13</strain>
    </source>
</reference>
<evidence type="ECO:0000313" key="2">
    <source>
        <dbReference type="Proteomes" id="UP000220133"/>
    </source>
</evidence>
<dbReference type="RefSeq" id="WP_098192123.1">
    <property type="nucleotide sequence ID" value="NZ_CP023777.1"/>
</dbReference>
<sequence length="531" mass="62085">MAKADRHTPQNKTNKMELWNYIQILGQKKQGWLFKNYKVEERLIALKKILEFGYPSSIQRLILFLKDDNNEIRQTTCNVIIELFKKIETKKSFYETLKYCEISKSDIDFYSRNFSRQECLTLYSIASLNSSGYVREKAVKKLADTNNEKAIPFLVYRLADWVQAVRQTALKSIENFKKPEFINALVDNLTIFEWLQKVERTDLSSVHSDIMNFVVVQNKQFVIENFYSFSDRTRIVIAKQISNSASIELSELNILLNDKHFLVRNFTLSHFDKLTQIEIDNLLIDKSARIRLQTLYNLKGKECFSITVFPFLSDNSASIREFARHSLRNMVSDFATIYNDNLKNKFNVIGSLSGLAETNGKSFVGNIVPYLTDKKIKVRKTAFLALKQLDNEKAYDFAIQNLDSEFIGIRNVAIDYLSNNATKEVLEKARTIYSNGQYELKKEMLKLFSKVGKWTTIADIMIGTIDENENIRQLSLGYLQQWRIKATSYFTQPKQDELERANQMFQFAFERHEEKQYFNQNPLTGLDFYLR</sequence>
<protein>
    <recommendedName>
        <fullName evidence="3">HEAT repeat domain-containing protein</fullName>
    </recommendedName>
</protein>
<evidence type="ECO:0000313" key="1">
    <source>
        <dbReference type="EMBL" id="ATL45733.1"/>
    </source>
</evidence>
<gene>
    <name evidence="1" type="ORF">COR50_00360</name>
</gene>
<dbReference type="InterPro" id="IPR011989">
    <property type="entry name" value="ARM-like"/>
</dbReference>
<organism evidence="1 2">
    <name type="scientific">Chitinophaga caeni</name>
    <dbReference type="NCBI Taxonomy" id="2029983"/>
    <lineage>
        <taxon>Bacteria</taxon>
        <taxon>Pseudomonadati</taxon>
        <taxon>Bacteroidota</taxon>
        <taxon>Chitinophagia</taxon>
        <taxon>Chitinophagales</taxon>
        <taxon>Chitinophagaceae</taxon>
        <taxon>Chitinophaga</taxon>
    </lineage>
</organism>
<dbReference type="InterPro" id="IPR016024">
    <property type="entry name" value="ARM-type_fold"/>
</dbReference>
<dbReference type="Pfam" id="PF13646">
    <property type="entry name" value="HEAT_2"/>
    <property type="match status" value="1"/>
</dbReference>
<evidence type="ECO:0008006" key="3">
    <source>
        <dbReference type="Google" id="ProtNLM"/>
    </source>
</evidence>
<dbReference type="Proteomes" id="UP000220133">
    <property type="component" value="Chromosome"/>
</dbReference>
<accession>A0A291QPB0</accession>
<keyword evidence="2" id="KW-1185">Reference proteome</keyword>
<name>A0A291QPB0_9BACT</name>
<dbReference type="Gene3D" id="1.25.10.10">
    <property type="entry name" value="Leucine-rich Repeat Variant"/>
    <property type="match status" value="2"/>
</dbReference>
<dbReference type="AlphaFoldDB" id="A0A291QPB0"/>
<dbReference type="KEGG" id="cbae:COR50_00360"/>
<dbReference type="SUPFAM" id="SSF48371">
    <property type="entry name" value="ARM repeat"/>
    <property type="match status" value="1"/>
</dbReference>
<dbReference type="OrthoDB" id="9776303at2"/>